<dbReference type="Proteomes" id="UP000190787">
    <property type="component" value="Unassembled WGS sequence"/>
</dbReference>
<dbReference type="InterPro" id="IPR007655">
    <property type="entry name" value="Slam_C"/>
</dbReference>
<protein>
    <recommendedName>
        <fullName evidence="2">Surface lipoprotein assembly modifier C-terminal domain-containing protein</fullName>
    </recommendedName>
</protein>
<evidence type="ECO:0000259" key="2">
    <source>
        <dbReference type="Pfam" id="PF04575"/>
    </source>
</evidence>
<proteinExistence type="predicted"/>
<sequence length="466" mass="49909">MTEGHIDGRKLRRAWRFLCGGAMALLLVLGPGPAVAEAPVAGAITDAALLQVLRSGDWPAAEAAARARLARNPDDVGALVVLARALRGQGDAAGAKAAATRANAQARTQQEKYVSAVEMAAASYDLGHPFAAQLWQRRAIEMAPSDAVRASSVRDYRVLSAANPWSFSVNFDAGASSNVNNGSLADTVDIGGIDFTLNPDAKALSGYEISLSLKARYKFAGFGELPASFGAQSYTKQVVLSGDAKDTVPDARGSDYAFNAVEATLGQALSPADAPLRYRLDLLVGKNWYGGDDLSDYLRVSGSAQWGDPRRSLTQVTLSGERQLRLDSFRNSANVVTASLSHHRRLEGGDRLGLSFALRDASSEAVEIDHRAMLAGVSYDFAKPLAGTVTVGAALELERRDYDATLYGPGARRDTRGRLALQFGFPKLEFYGISPTLRLEGEETRSNVDFYDSSQVKLRLGLRSNF</sequence>
<evidence type="ECO:0000256" key="1">
    <source>
        <dbReference type="SAM" id="SignalP"/>
    </source>
</evidence>
<evidence type="ECO:0000313" key="3">
    <source>
        <dbReference type="EMBL" id="OOY23727.1"/>
    </source>
</evidence>
<keyword evidence="4" id="KW-1185">Reference proteome</keyword>
<organism evidence="3 4">
    <name type="scientific">Thioclava sediminum</name>
    <dbReference type="NCBI Taxonomy" id="1915319"/>
    <lineage>
        <taxon>Bacteria</taxon>
        <taxon>Pseudomonadati</taxon>
        <taxon>Pseudomonadota</taxon>
        <taxon>Alphaproteobacteria</taxon>
        <taxon>Rhodobacterales</taxon>
        <taxon>Paracoccaceae</taxon>
        <taxon>Thioclava</taxon>
    </lineage>
</organism>
<reference evidence="3 4" key="1">
    <citation type="submission" date="2016-11" db="EMBL/GenBank/DDBJ databases">
        <title>A multilocus sequence analysis scheme for characterization of bacteria in the genus Thioclava.</title>
        <authorList>
            <person name="Liu Y."/>
            <person name="Shao Z."/>
        </authorList>
    </citation>
    <scope>NUCLEOTIDE SEQUENCE [LARGE SCALE GENOMIC DNA]</scope>
    <source>
        <strain evidence="3 4">TAW-CT134</strain>
    </source>
</reference>
<feature type="chain" id="PRO_5045461687" description="Surface lipoprotein assembly modifier C-terminal domain-containing protein" evidence="1">
    <location>
        <begin position="37"/>
        <end position="466"/>
    </location>
</feature>
<dbReference type="Pfam" id="PF04575">
    <property type="entry name" value="SlipAM"/>
    <property type="match status" value="1"/>
</dbReference>
<dbReference type="InterPro" id="IPR011990">
    <property type="entry name" value="TPR-like_helical_dom_sf"/>
</dbReference>
<keyword evidence="1" id="KW-0732">Signal</keyword>
<evidence type="ECO:0000313" key="4">
    <source>
        <dbReference type="Proteomes" id="UP000190787"/>
    </source>
</evidence>
<accession>A0ABX3MVJ8</accession>
<name>A0ABX3MVJ8_9RHOB</name>
<dbReference type="RefSeq" id="WP_078605651.1">
    <property type="nucleotide sequence ID" value="NZ_MPZV01000003.1"/>
</dbReference>
<comment type="caution">
    <text evidence="3">The sequence shown here is derived from an EMBL/GenBank/DDBJ whole genome shotgun (WGS) entry which is preliminary data.</text>
</comment>
<feature type="domain" description="Surface lipoprotein assembly modifier C-terminal" evidence="2">
    <location>
        <begin position="165"/>
        <end position="458"/>
    </location>
</feature>
<feature type="signal peptide" evidence="1">
    <location>
        <begin position="1"/>
        <end position="36"/>
    </location>
</feature>
<dbReference type="Gene3D" id="1.25.40.10">
    <property type="entry name" value="Tetratricopeptide repeat domain"/>
    <property type="match status" value="1"/>
</dbReference>
<dbReference type="EMBL" id="MPZV01000003">
    <property type="protein sequence ID" value="OOY23727.1"/>
    <property type="molecule type" value="Genomic_DNA"/>
</dbReference>
<dbReference type="SUPFAM" id="SSF48452">
    <property type="entry name" value="TPR-like"/>
    <property type="match status" value="1"/>
</dbReference>
<gene>
    <name evidence="3" type="ORF">BMI91_14780</name>
</gene>